<dbReference type="NCBIfam" id="NF008528">
    <property type="entry name" value="PRK11463.1-2"/>
    <property type="match status" value="1"/>
</dbReference>
<feature type="transmembrane region" description="Helical" evidence="1">
    <location>
        <begin position="70"/>
        <end position="89"/>
    </location>
</feature>
<name>A0A918WHD5_9RHOB</name>
<dbReference type="PANTHER" id="PTHR35335:SF1">
    <property type="entry name" value="UPF0716 PROTEIN FXSA"/>
    <property type="match status" value="1"/>
</dbReference>
<proteinExistence type="predicted"/>
<comment type="caution">
    <text evidence="2">The sequence shown here is derived from an EMBL/GenBank/DDBJ whole genome shotgun (WGS) entry which is preliminary data.</text>
</comment>
<dbReference type="Pfam" id="PF04186">
    <property type="entry name" value="FxsA"/>
    <property type="match status" value="1"/>
</dbReference>
<evidence type="ECO:0000313" key="2">
    <source>
        <dbReference type="EMBL" id="GHC51767.1"/>
    </source>
</evidence>
<sequence>MQILLPLLLWPLIEIGLFVTIGGRIGLWATMAIILGTFALGIFVIRLQGGGAIMRARQGLRAGQAPTQDLGRGLFGVIAGILLILPGFLTDVLGLILLLPPVQSLLAGAVLSRMGGQGTTRSATIIDGEWHRMDEPGQAPMRDITKD</sequence>
<evidence type="ECO:0008006" key="4">
    <source>
        <dbReference type="Google" id="ProtNLM"/>
    </source>
</evidence>
<dbReference type="PANTHER" id="PTHR35335">
    <property type="entry name" value="UPF0716 PROTEIN FXSA"/>
    <property type="match status" value="1"/>
</dbReference>
<reference evidence="2" key="1">
    <citation type="journal article" date="2014" name="Int. J. Syst. Evol. Microbiol.">
        <title>Complete genome sequence of Corynebacterium casei LMG S-19264T (=DSM 44701T), isolated from a smear-ripened cheese.</title>
        <authorList>
            <consortium name="US DOE Joint Genome Institute (JGI-PGF)"/>
            <person name="Walter F."/>
            <person name="Albersmeier A."/>
            <person name="Kalinowski J."/>
            <person name="Ruckert C."/>
        </authorList>
    </citation>
    <scope>NUCLEOTIDE SEQUENCE</scope>
    <source>
        <strain evidence="2">KCTC 23310</strain>
    </source>
</reference>
<keyword evidence="1" id="KW-0472">Membrane</keyword>
<evidence type="ECO:0000313" key="3">
    <source>
        <dbReference type="Proteomes" id="UP000638981"/>
    </source>
</evidence>
<organism evidence="2 3">
    <name type="scientific">Neogemmobacter tilapiae</name>
    <dbReference type="NCBI Taxonomy" id="875041"/>
    <lineage>
        <taxon>Bacteria</taxon>
        <taxon>Pseudomonadati</taxon>
        <taxon>Pseudomonadota</taxon>
        <taxon>Alphaproteobacteria</taxon>
        <taxon>Rhodobacterales</taxon>
        <taxon>Paracoccaceae</taxon>
        <taxon>Neogemmobacter</taxon>
    </lineage>
</organism>
<dbReference type="AlphaFoldDB" id="A0A918WHD5"/>
<feature type="transmembrane region" description="Helical" evidence="1">
    <location>
        <begin position="28"/>
        <end position="49"/>
    </location>
</feature>
<keyword evidence="1" id="KW-0812">Transmembrane</keyword>
<accession>A0A918WHD5</accession>
<gene>
    <name evidence="2" type="ORF">GCM10007315_12730</name>
</gene>
<dbReference type="Proteomes" id="UP000638981">
    <property type="component" value="Unassembled WGS sequence"/>
</dbReference>
<keyword evidence="3" id="KW-1185">Reference proteome</keyword>
<keyword evidence="1" id="KW-1133">Transmembrane helix</keyword>
<dbReference type="InterPro" id="IPR007313">
    <property type="entry name" value="FxsA"/>
</dbReference>
<dbReference type="RefSeq" id="WP_189410785.1">
    <property type="nucleotide sequence ID" value="NZ_BMYJ01000003.1"/>
</dbReference>
<dbReference type="GO" id="GO:0016020">
    <property type="term" value="C:membrane"/>
    <property type="evidence" value="ECO:0007669"/>
    <property type="project" value="InterPro"/>
</dbReference>
<evidence type="ECO:0000256" key="1">
    <source>
        <dbReference type="SAM" id="Phobius"/>
    </source>
</evidence>
<reference evidence="2" key="2">
    <citation type="submission" date="2020-09" db="EMBL/GenBank/DDBJ databases">
        <authorList>
            <person name="Sun Q."/>
            <person name="Kim S."/>
        </authorList>
    </citation>
    <scope>NUCLEOTIDE SEQUENCE</scope>
    <source>
        <strain evidence="2">KCTC 23310</strain>
    </source>
</reference>
<dbReference type="EMBL" id="BMYJ01000003">
    <property type="protein sequence ID" value="GHC51767.1"/>
    <property type="molecule type" value="Genomic_DNA"/>
</dbReference>
<protein>
    <recommendedName>
        <fullName evidence="4">FxsA family protein</fullName>
    </recommendedName>
</protein>